<sequence length="219" mass="25914">MSNNENVSASNFAAISLASMWNSRCEATGKETRSPTLLYSNNYQEFDDSKLINGIPAKEWYSMSDYRRTEYMREKRKKEAYKTEMCREFIRHGFCHYGEECRFAHFPEELCVRRIHPKYKTELCRNFTAKGYCVYGSRCQFVHQSLIREVIRPQVKILSENDDNDLNMDIWTPFTSKDSFWTQRTFDINSAFVESSDASKFSHSCLSVFRKKYIPQLHN</sequence>
<dbReference type="Pfam" id="PF00642">
    <property type="entry name" value="zf-CCCH"/>
    <property type="match status" value="2"/>
</dbReference>
<feature type="domain" description="C3H1-type" evidence="6">
    <location>
        <begin position="80"/>
        <end position="108"/>
    </location>
</feature>
<dbReference type="SMART" id="SM00356">
    <property type="entry name" value="ZnF_C3H1"/>
    <property type="match status" value="2"/>
</dbReference>
<dbReference type="InterPro" id="IPR000571">
    <property type="entry name" value="Znf_CCCH"/>
</dbReference>
<dbReference type="Gene3D" id="4.10.1000.10">
    <property type="entry name" value="Zinc finger, CCCH-type"/>
    <property type="match status" value="2"/>
</dbReference>
<dbReference type="GO" id="GO:0008270">
    <property type="term" value="F:zinc ion binding"/>
    <property type="evidence" value="ECO:0007669"/>
    <property type="project" value="UniProtKB-KW"/>
</dbReference>
<dbReference type="PANTHER" id="PTHR12547:SF18">
    <property type="entry name" value="PROTEIN TIS11"/>
    <property type="match status" value="1"/>
</dbReference>
<feature type="zinc finger region" description="C3H1-type" evidence="5">
    <location>
        <begin position="118"/>
        <end position="146"/>
    </location>
</feature>
<dbReference type="AlphaFoldDB" id="A0AAD4NKV0"/>
<evidence type="ECO:0000256" key="4">
    <source>
        <dbReference type="ARBA" id="ARBA00022833"/>
    </source>
</evidence>
<evidence type="ECO:0000259" key="6">
    <source>
        <dbReference type="PROSITE" id="PS50103"/>
    </source>
</evidence>
<dbReference type="PANTHER" id="PTHR12547">
    <property type="entry name" value="CCCH ZINC FINGER/TIS11-RELATED"/>
    <property type="match status" value="1"/>
</dbReference>
<feature type="zinc finger region" description="C3H1-type" evidence="5">
    <location>
        <begin position="80"/>
        <end position="108"/>
    </location>
</feature>
<keyword evidence="2" id="KW-0677">Repeat</keyword>
<dbReference type="FunFam" id="4.10.1000.10:FF:000002">
    <property type="entry name" value="Zinc finger protein 36, C3H1 type-like 1"/>
    <property type="match status" value="1"/>
</dbReference>
<dbReference type="InterPro" id="IPR036855">
    <property type="entry name" value="Znf_CCCH_sf"/>
</dbReference>
<dbReference type="SUPFAM" id="SSF90229">
    <property type="entry name" value="CCCH zinc finger"/>
    <property type="match status" value="2"/>
</dbReference>
<name>A0AAD4NKV0_9BILA</name>
<evidence type="ECO:0000313" key="7">
    <source>
        <dbReference type="EMBL" id="KAI1728695.1"/>
    </source>
</evidence>
<evidence type="ECO:0000256" key="1">
    <source>
        <dbReference type="ARBA" id="ARBA00022723"/>
    </source>
</evidence>
<accession>A0AAD4NKV0</accession>
<dbReference type="EMBL" id="JAKKPZ010000001">
    <property type="protein sequence ID" value="KAI1728695.1"/>
    <property type="molecule type" value="Genomic_DNA"/>
</dbReference>
<proteinExistence type="predicted"/>
<keyword evidence="3 5" id="KW-0863">Zinc-finger</keyword>
<comment type="caution">
    <text evidence="7">The sequence shown here is derived from an EMBL/GenBank/DDBJ whole genome shotgun (WGS) entry which is preliminary data.</text>
</comment>
<reference evidence="7" key="1">
    <citation type="submission" date="2022-01" db="EMBL/GenBank/DDBJ databases">
        <title>Genome Sequence Resource for Two Populations of Ditylenchus destructor, the Migratory Endoparasitic Phytonematode.</title>
        <authorList>
            <person name="Zhang H."/>
            <person name="Lin R."/>
            <person name="Xie B."/>
        </authorList>
    </citation>
    <scope>NUCLEOTIDE SEQUENCE</scope>
    <source>
        <strain evidence="7">BazhouSP</strain>
    </source>
</reference>
<evidence type="ECO:0000256" key="5">
    <source>
        <dbReference type="PROSITE-ProRule" id="PRU00723"/>
    </source>
</evidence>
<dbReference type="Proteomes" id="UP001201812">
    <property type="component" value="Unassembled WGS sequence"/>
</dbReference>
<dbReference type="GO" id="GO:0043186">
    <property type="term" value="C:P granule"/>
    <property type="evidence" value="ECO:0007669"/>
    <property type="project" value="UniProtKB-ARBA"/>
</dbReference>
<feature type="domain" description="C3H1-type" evidence="6">
    <location>
        <begin position="118"/>
        <end position="146"/>
    </location>
</feature>
<keyword evidence="1 5" id="KW-0479">Metal-binding</keyword>
<gene>
    <name evidence="7" type="ORF">DdX_00893</name>
</gene>
<evidence type="ECO:0000313" key="8">
    <source>
        <dbReference type="Proteomes" id="UP001201812"/>
    </source>
</evidence>
<protein>
    <submittedName>
        <fullName evidence="7">Zinc finger c-x8-C-x5-C-x3-H type (And similar) domain-containing protein</fullName>
    </submittedName>
</protein>
<dbReference type="InterPro" id="IPR045877">
    <property type="entry name" value="ZFP36-like"/>
</dbReference>
<keyword evidence="8" id="KW-1185">Reference proteome</keyword>
<organism evidence="7 8">
    <name type="scientific">Ditylenchus destructor</name>
    <dbReference type="NCBI Taxonomy" id="166010"/>
    <lineage>
        <taxon>Eukaryota</taxon>
        <taxon>Metazoa</taxon>
        <taxon>Ecdysozoa</taxon>
        <taxon>Nematoda</taxon>
        <taxon>Chromadorea</taxon>
        <taxon>Rhabditida</taxon>
        <taxon>Tylenchina</taxon>
        <taxon>Tylenchomorpha</taxon>
        <taxon>Sphaerularioidea</taxon>
        <taxon>Anguinidae</taxon>
        <taxon>Anguininae</taxon>
        <taxon>Ditylenchus</taxon>
    </lineage>
</organism>
<evidence type="ECO:0000256" key="3">
    <source>
        <dbReference type="ARBA" id="ARBA00022771"/>
    </source>
</evidence>
<dbReference type="GO" id="GO:0003729">
    <property type="term" value="F:mRNA binding"/>
    <property type="evidence" value="ECO:0007669"/>
    <property type="project" value="InterPro"/>
</dbReference>
<keyword evidence="4 5" id="KW-0862">Zinc</keyword>
<dbReference type="PROSITE" id="PS50103">
    <property type="entry name" value="ZF_C3H1"/>
    <property type="match status" value="2"/>
</dbReference>
<evidence type="ECO:0000256" key="2">
    <source>
        <dbReference type="ARBA" id="ARBA00022737"/>
    </source>
</evidence>